<dbReference type="Pfam" id="PF01979">
    <property type="entry name" value="Amidohydro_1"/>
    <property type="match status" value="1"/>
</dbReference>
<keyword evidence="3" id="KW-1185">Reference proteome</keyword>
<protein>
    <submittedName>
        <fullName evidence="2">Amidohydrolase family protein</fullName>
    </submittedName>
</protein>
<dbReference type="InterPro" id="IPR006680">
    <property type="entry name" value="Amidohydro-rel"/>
</dbReference>
<dbReference type="Gene3D" id="1.20.58.520">
    <property type="entry name" value="Amidohydrolase"/>
    <property type="match status" value="1"/>
</dbReference>
<proteinExistence type="predicted"/>
<dbReference type="InterPro" id="IPR011059">
    <property type="entry name" value="Metal-dep_hydrolase_composite"/>
</dbReference>
<dbReference type="AlphaFoldDB" id="A3I184"/>
<dbReference type="eggNOG" id="COG1228">
    <property type="taxonomic scope" value="Bacteria"/>
</dbReference>
<evidence type="ECO:0000313" key="3">
    <source>
        <dbReference type="Proteomes" id="UP000003919"/>
    </source>
</evidence>
<dbReference type="RefSeq" id="WP_008202140.1">
    <property type="nucleotide sequence ID" value="NZ_CM001023.1"/>
</dbReference>
<gene>
    <name evidence="2" type="ORF">ALPR1_16414</name>
</gene>
<dbReference type="Gene3D" id="3.40.50.10910">
    <property type="entry name" value="Amidohydrolase"/>
    <property type="match status" value="1"/>
</dbReference>
<evidence type="ECO:0000259" key="1">
    <source>
        <dbReference type="Pfam" id="PF01979"/>
    </source>
</evidence>
<feature type="domain" description="Amidohydrolase-related" evidence="1">
    <location>
        <begin position="79"/>
        <end position="444"/>
    </location>
</feature>
<dbReference type="HOGENOM" id="CLU_023620_2_2_10"/>
<dbReference type="InterPro" id="IPR051781">
    <property type="entry name" value="Metallo-dep_Hydrolase"/>
</dbReference>
<dbReference type="GO" id="GO:0016810">
    <property type="term" value="F:hydrolase activity, acting on carbon-nitrogen (but not peptide) bonds"/>
    <property type="evidence" value="ECO:0007669"/>
    <property type="project" value="InterPro"/>
</dbReference>
<evidence type="ECO:0000313" key="2">
    <source>
        <dbReference type="EMBL" id="EAZ80230.1"/>
    </source>
</evidence>
<dbReference type="Gene3D" id="3.30.110.90">
    <property type="entry name" value="Amidohydrolase"/>
    <property type="match status" value="1"/>
</dbReference>
<comment type="caution">
    <text evidence="2">The sequence shown here is derived from an EMBL/GenBank/DDBJ whole genome shotgun (WGS) entry which is preliminary data.</text>
</comment>
<dbReference type="SUPFAM" id="SSF51556">
    <property type="entry name" value="Metallo-dependent hydrolases"/>
    <property type="match status" value="1"/>
</dbReference>
<reference evidence="2 3" key="1">
    <citation type="journal article" date="2011" name="J. Bacteriol.">
        <title>Complete genome sequence of Algoriphagus sp. PR1, bacterial prey of a colony-forming choanoflagellate.</title>
        <authorList>
            <person name="Alegado R.A."/>
            <person name="Ferriera S."/>
            <person name="Nusbaum C."/>
            <person name="Young S.K."/>
            <person name="Zeng Q."/>
            <person name="Imamovic A."/>
            <person name="Fairclough S.R."/>
            <person name="King N."/>
        </authorList>
    </citation>
    <scope>NUCLEOTIDE SEQUENCE [LARGE SCALE GENOMIC DNA]</scope>
    <source>
        <strain evidence="2 3">PR1</strain>
    </source>
</reference>
<dbReference type="STRING" id="388413.ALPR1_16414"/>
<dbReference type="EMBL" id="AAXU02000001">
    <property type="protein sequence ID" value="EAZ80230.1"/>
    <property type="molecule type" value="Genomic_DNA"/>
</dbReference>
<sequence>MNKLPYYFSALIFLIACKTPPKEKFDLLITNATVIDIAGGLVLPGKLIGINGDTIRMVSDMESVNSFESEQLIDAEEQYVMPGLWDNHVHFRGGDSLIQENKDLLPLYLAFGVTTVRDSGGDITPSVLQWRKEIREGKLVGPNIFTSGPKLDGEESFWAGSIPISKKEEIPAALDSLEKLEVDFVKTYDSPLSPELYYEIIKQAEQRGLKVTGHVPLSANHFEALEYGLDGAEHLFSFLSLGSPVGDSLRELNNRFNMFPEVASTFDEDIMNEAITKMGFKEFYVMPTLYVSQVLLELHEKDTSTDNILPLIGPGIQKTYERRINQAKNRSQEGRQLMVEMDILERSLIAPMHHSGITILAGSDCGPSNSYVYPGTALHSELALLVEVGLSPREALAASVINGPKFFDLDKYYGSVEAGKVAHLIFLDKNPLENIENTRSISRVVKGINSYDHTELQDWRSPFK</sequence>
<name>A3I184_9BACT</name>
<dbReference type="OrthoDB" id="9797498at2"/>
<dbReference type="PANTHER" id="PTHR43135">
    <property type="entry name" value="ALPHA-D-RIBOSE 1-METHYLPHOSPHONATE 5-TRIPHOSPHATE DIPHOSPHATASE"/>
    <property type="match status" value="1"/>
</dbReference>
<accession>A3I184</accession>
<organism evidence="2 3">
    <name type="scientific">Algoriphagus machipongonensis</name>
    <dbReference type="NCBI Taxonomy" id="388413"/>
    <lineage>
        <taxon>Bacteria</taxon>
        <taxon>Pseudomonadati</taxon>
        <taxon>Bacteroidota</taxon>
        <taxon>Cytophagia</taxon>
        <taxon>Cytophagales</taxon>
        <taxon>Cyclobacteriaceae</taxon>
        <taxon>Algoriphagus</taxon>
    </lineage>
</organism>
<dbReference type="PROSITE" id="PS51257">
    <property type="entry name" value="PROKAR_LIPOPROTEIN"/>
    <property type="match status" value="1"/>
</dbReference>
<dbReference type="Proteomes" id="UP000003919">
    <property type="component" value="Unassembled WGS sequence"/>
</dbReference>
<dbReference type="SUPFAM" id="SSF51338">
    <property type="entry name" value="Composite domain of metallo-dependent hydrolases"/>
    <property type="match status" value="1"/>
</dbReference>
<dbReference type="InterPro" id="IPR032466">
    <property type="entry name" value="Metal_Hydrolase"/>
</dbReference>
<dbReference type="Gene3D" id="2.30.40.10">
    <property type="entry name" value="Urease, subunit C, domain 1"/>
    <property type="match status" value="1"/>
</dbReference>
<dbReference type="PANTHER" id="PTHR43135:SF3">
    <property type="entry name" value="ALPHA-D-RIBOSE 1-METHYLPHOSPHONATE 5-TRIPHOSPHATE DIPHOSPHATASE"/>
    <property type="match status" value="1"/>
</dbReference>